<dbReference type="Proteomes" id="UP000059574">
    <property type="component" value="Chromosome"/>
</dbReference>
<dbReference type="OrthoDB" id="4427540at2"/>
<accession>A0A0S2M200</accession>
<sequence length="278" mass="32033">MNDARKKTGVLDLDPALKHLRVPANDLCWWCGDVATTEEHRFKASTLRRVARSDDGTIVPSTVYKKSSDYEGTLQSLKKGTQIRWRKNLCANCNNAKSQPFDRSYDHFESFLVEHIDEISARERLDWQAVYGLDWKEQARNLARYFGKQLGCMLATQELQIPEELIEFLDGFERCPSVCFMLYVNPRAVEAHEMMRRDGFEDGLNSFVGLLEADVYQSAGEFSGIDYVYHISAGEFSGIDYVYHIGFLWFTARWRAGADVTSWFEYQEIDLPRVSADD</sequence>
<dbReference type="EMBL" id="CP013200">
    <property type="protein sequence ID" value="ALO67662.1"/>
    <property type="molecule type" value="Genomic_DNA"/>
</dbReference>
<protein>
    <submittedName>
        <fullName evidence="1">Uncharacterized protein</fullName>
    </submittedName>
</protein>
<gene>
    <name evidence="1" type="ORF">AS189_15725</name>
</gene>
<evidence type="ECO:0000313" key="2">
    <source>
        <dbReference type="Proteomes" id="UP000059574"/>
    </source>
</evidence>
<dbReference type="RefSeq" id="WP_062290949.1">
    <property type="nucleotide sequence ID" value="NZ_CP013200.1"/>
</dbReference>
<reference evidence="1 2" key="2">
    <citation type="journal article" date="2016" name="J. Biotechnol.">
        <title>Complete genome sequence of Arthrobacter alpinus ERGS4:06, a yellow pigmented bacterium tolerant to cold and radiations isolated from Sikkim Himalaya.</title>
        <authorList>
            <person name="Kumar R."/>
            <person name="Singh D."/>
            <person name="Swarnkar M.K."/>
            <person name="Singh A.K."/>
            <person name="Kumar S."/>
        </authorList>
    </citation>
    <scope>NUCLEOTIDE SEQUENCE [LARGE SCALE GENOMIC DNA]</scope>
    <source>
        <strain evidence="1 2">ERGS4:06</strain>
    </source>
</reference>
<organism evidence="1 2">
    <name type="scientific">Arthrobacter alpinus</name>
    <dbReference type="NCBI Taxonomy" id="656366"/>
    <lineage>
        <taxon>Bacteria</taxon>
        <taxon>Bacillati</taxon>
        <taxon>Actinomycetota</taxon>
        <taxon>Actinomycetes</taxon>
        <taxon>Micrococcales</taxon>
        <taxon>Micrococcaceae</taxon>
        <taxon>Arthrobacter</taxon>
    </lineage>
</organism>
<name>A0A0S2M200_9MICC</name>
<proteinExistence type="predicted"/>
<evidence type="ECO:0000313" key="1">
    <source>
        <dbReference type="EMBL" id="ALO67662.1"/>
    </source>
</evidence>
<dbReference type="AlphaFoldDB" id="A0A0S2M200"/>
<reference evidence="2" key="1">
    <citation type="submission" date="2015-11" db="EMBL/GenBank/DDBJ databases">
        <authorList>
            <person name="Kumar R."/>
            <person name="Singh D."/>
            <person name="Swarnkar M.K."/>
            <person name="Singh A.K."/>
            <person name="Kumar S."/>
        </authorList>
    </citation>
    <scope>NUCLEOTIDE SEQUENCE [LARGE SCALE GENOMIC DNA]</scope>
    <source>
        <strain evidence="2">ERGS4:06</strain>
    </source>
</reference>